<dbReference type="EMBL" id="NFMF01000012">
    <property type="protein sequence ID" value="PNH20725.1"/>
    <property type="molecule type" value="Genomic_DNA"/>
</dbReference>
<evidence type="ECO:0000256" key="1">
    <source>
        <dbReference type="SAM" id="Phobius"/>
    </source>
</evidence>
<keyword evidence="1" id="KW-0812">Transmembrane</keyword>
<protein>
    <submittedName>
        <fullName evidence="2">Uncharacterized protein</fullName>
    </submittedName>
</protein>
<dbReference type="Proteomes" id="UP000242958">
    <property type="component" value="Unassembled WGS sequence"/>
</dbReference>
<comment type="caution">
    <text evidence="2">The sequence shown here is derived from an EMBL/GenBank/DDBJ whole genome shotgun (WGS) entry which is preliminary data.</text>
</comment>
<name>A0A2J8B7I0_9FIRM</name>
<proteinExistence type="predicted"/>
<sequence>MVIGMGYTISVIIIIPVMIIVFRNAEMALPHRTPLLYHFDCETYKKSTAGNLLSAVLFLCKENDKRAIYNKSIVFIQHVWELLTSNRVI</sequence>
<evidence type="ECO:0000313" key="2">
    <source>
        <dbReference type="EMBL" id="PNH20725.1"/>
    </source>
</evidence>
<feature type="transmembrane region" description="Helical" evidence="1">
    <location>
        <begin position="6"/>
        <end position="25"/>
    </location>
</feature>
<reference evidence="2 3" key="1">
    <citation type="submission" date="2017-05" db="EMBL/GenBank/DDBJ databases">
        <authorList>
            <person name="Song R."/>
            <person name="Chenine A.L."/>
            <person name="Ruprecht R.M."/>
        </authorList>
    </citation>
    <scope>NUCLEOTIDE SEQUENCE [LARGE SCALE GENOMIC DNA]</scope>
    <source>
        <strain evidence="2 3">KA00229</strain>
    </source>
</reference>
<dbReference type="AlphaFoldDB" id="A0A2J8B7I0"/>
<keyword evidence="1" id="KW-0472">Membrane</keyword>
<gene>
    <name evidence="2" type="ORF">CAL30_07185</name>
</gene>
<keyword evidence="1" id="KW-1133">Transmembrane helix</keyword>
<accession>A0A2J8B7I0</accession>
<evidence type="ECO:0000313" key="3">
    <source>
        <dbReference type="Proteomes" id="UP000242958"/>
    </source>
</evidence>
<organism evidence="2 3">
    <name type="scientific">Megasphaera hutchinsoni</name>
    <dbReference type="NCBI Taxonomy" id="1588748"/>
    <lineage>
        <taxon>Bacteria</taxon>
        <taxon>Bacillati</taxon>
        <taxon>Bacillota</taxon>
        <taxon>Negativicutes</taxon>
        <taxon>Veillonellales</taxon>
        <taxon>Veillonellaceae</taxon>
        <taxon>Megasphaera</taxon>
    </lineage>
</organism>